<dbReference type="CDD" id="cd16448">
    <property type="entry name" value="RING-H2"/>
    <property type="match status" value="1"/>
</dbReference>
<evidence type="ECO:0000259" key="2">
    <source>
        <dbReference type="PROSITE" id="PS51412"/>
    </source>
</evidence>
<dbReference type="Proteomes" id="UP000663845">
    <property type="component" value="Unassembled WGS sequence"/>
</dbReference>
<comment type="caution">
    <text evidence="3">The sequence shown here is derived from an EMBL/GenBank/DDBJ whole genome shotgun (WGS) entry which is preliminary data.</text>
</comment>
<reference evidence="3" key="1">
    <citation type="submission" date="2021-02" db="EMBL/GenBank/DDBJ databases">
        <authorList>
            <person name="Nowell W R."/>
        </authorList>
    </citation>
    <scope>NUCLEOTIDE SEQUENCE</scope>
</reference>
<evidence type="ECO:0000313" key="4">
    <source>
        <dbReference type="Proteomes" id="UP000663845"/>
    </source>
</evidence>
<dbReference type="InterPro" id="IPR027417">
    <property type="entry name" value="P-loop_NTPase"/>
</dbReference>
<keyword evidence="1" id="KW-1133">Transmembrane helix</keyword>
<dbReference type="Gene3D" id="3.40.50.300">
    <property type="entry name" value="P-loop containing nucleotide triphosphate hydrolases"/>
    <property type="match status" value="1"/>
</dbReference>
<organism evidence="3 4">
    <name type="scientific">Adineta steineri</name>
    <dbReference type="NCBI Taxonomy" id="433720"/>
    <lineage>
        <taxon>Eukaryota</taxon>
        <taxon>Metazoa</taxon>
        <taxon>Spiralia</taxon>
        <taxon>Gnathifera</taxon>
        <taxon>Rotifera</taxon>
        <taxon>Eurotatoria</taxon>
        <taxon>Bdelloidea</taxon>
        <taxon>Adinetida</taxon>
        <taxon>Adinetidae</taxon>
        <taxon>Adineta</taxon>
    </lineage>
</organism>
<feature type="transmembrane region" description="Helical" evidence="1">
    <location>
        <begin position="866"/>
        <end position="887"/>
    </location>
</feature>
<dbReference type="PROSITE" id="PS51412">
    <property type="entry name" value="MACPF_2"/>
    <property type="match status" value="1"/>
</dbReference>
<dbReference type="EMBL" id="CAJNOG010000881">
    <property type="protein sequence ID" value="CAF1376075.1"/>
    <property type="molecule type" value="Genomic_DNA"/>
</dbReference>
<evidence type="ECO:0000256" key="1">
    <source>
        <dbReference type="SAM" id="Phobius"/>
    </source>
</evidence>
<evidence type="ECO:0000313" key="3">
    <source>
        <dbReference type="EMBL" id="CAF1376075.1"/>
    </source>
</evidence>
<gene>
    <name evidence="3" type="ORF">JYZ213_LOCUS36395</name>
</gene>
<dbReference type="InterPro" id="IPR020864">
    <property type="entry name" value="MACPF"/>
</dbReference>
<dbReference type="AlphaFoldDB" id="A0A815J0U1"/>
<dbReference type="InterPro" id="IPR013083">
    <property type="entry name" value="Znf_RING/FYVE/PHD"/>
</dbReference>
<dbReference type="Pfam" id="PF01823">
    <property type="entry name" value="MACPF"/>
    <property type="match status" value="1"/>
</dbReference>
<keyword evidence="1" id="KW-0472">Membrane</keyword>
<dbReference type="SUPFAM" id="SSF57850">
    <property type="entry name" value="RING/U-box"/>
    <property type="match status" value="1"/>
</dbReference>
<dbReference type="Gene3D" id="3.30.40.10">
    <property type="entry name" value="Zinc/RING finger domain, C3HC4 (zinc finger)"/>
    <property type="match status" value="1"/>
</dbReference>
<protein>
    <recommendedName>
        <fullName evidence="2">MACPF domain-containing protein</fullName>
    </recommendedName>
</protein>
<keyword evidence="1" id="KW-0812">Transmembrane</keyword>
<feature type="domain" description="MACPF" evidence="2">
    <location>
        <begin position="254"/>
        <end position="590"/>
    </location>
</feature>
<accession>A0A815J0U1</accession>
<proteinExistence type="predicted"/>
<name>A0A815J0U1_9BILA</name>
<sequence length="907" mass="104532">MAFAAKQITTRILFLGSNRVDNSKLISILLNKNVSVLSLPQILQESTACFTTYYNCPNYAFTDSNGFENNRVDEENILSMLKIIMKKSMIGYNKIYLCFKYEDNSNDIRNYIEPLISIFGENILKYCTIIFTHCYDQTMVKEKYIELNEHDGYIIKVMNAVQNVIFAETITENEMENNLMNRRQHLLNNLNRDIKNSNKNYYLPKPEGFIEWLYAIYNMLELGHTSPVKLCLKEIQKLSCTVTDLMMNQSFINYYGECGICKCDMWNTDSIFTKCHHIFHEVCLNQWLNGPGYGWDDLRFMDMDPVFDVSNLNKSDIYQSCVEVIPFYEKEMEFGTTVIDMFDSHTDDYFRNFMINIGVPFDMMKVSGLFSAASQTVRKEQAHKQSILIRNQIDYLLVDVILKSSCPLNSQLKKDILAISKYQTTKQLEKATYEAQLFIKKYGTHFTNRLHLGGSIIEEDFIQKSDYEKSDVTKSSYHAAAKLSFFQTFDLPARFTSTLINTDTEKFQKSITRKLVHSKGGNIMLANGTLESWEKSIETRPAIVRRSIDNITFAITSENIPELSEFDLTCVRKEINGAIKTYIQKNIIRGCTNRSSPSFDWTAIVDDGSCAPAERETKFGGFIQTCEEDDGLVRKCDQYRQKNFYTEQEECPFGFEQFLLHQINQTENKFKKQCTRCGFLKLLQCCEDVAVGLGQRTLALYACYNEMQHLSRDSVNKKLFDNDESYIYGGSFTSRKFNPVTDAYHCPSDDFQKVHVLDDVQLCLAEKVQNKNLLNLPRFGGMFSCDEGNAIISPDKKECLPNYTAYVMDTIEGNCLLYVCLDFEKFLDKRQFPSIVLPPFVSIDIINMADVASSQNKSLLSKANHMALVLTINALFVGLVWIDVIILKRRLQQQQTHNPHHCENLSD</sequence>